<evidence type="ECO:0000313" key="1">
    <source>
        <dbReference type="EMBL" id="EGW03808.1"/>
    </source>
</evidence>
<dbReference type="InParanoid" id="G3H2G6"/>
<sequence>MCSCAKVWSSELLSSTHTRTGLLKSHPPSSQDFDLLWFLCLRIQTKICWAQ</sequence>
<dbReference type="EMBL" id="JH000115">
    <property type="protein sequence ID" value="EGW03808.1"/>
    <property type="molecule type" value="Genomic_DNA"/>
</dbReference>
<evidence type="ECO:0000313" key="2">
    <source>
        <dbReference type="Proteomes" id="UP000001075"/>
    </source>
</evidence>
<accession>G3H2G6</accession>
<dbReference type="Proteomes" id="UP000001075">
    <property type="component" value="Unassembled WGS sequence"/>
</dbReference>
<dbReference type="AlphaFoldDB" id="G3H2G6"/>
<proteinExistence type="predicted"/>
<name>G3H2G6_CRIGR</name>
<gene>
    <name evidence="1" type="ORF">I79_004379</name>
</gene>
<organism evidence="1 2">
    <name type="scientific">Cricetulus griseus</name>
    <name type="common">Chinese hamster</name>
    <name type="synonym">Cricetulus barabensis griseus</name>
    <dbReference type="NCBI Taxonomy" id="10029"/>
    <lineage>
        <taxon>Eukaryota</taxon>
        <taxon>Metazoa</taxon>
        <taxon>Chordata</taxon>
        <taxon>Craniata</taxon>
        <taxon>Vertebrata</taxon>
        <taxon>Euteleostomi</taxon>
        <taxon>Mammalia</taxon>
        <taxon>Eutheria</taxon>
        <taxon>Euarchontoglires</taxon>
        <taxon>Glires</taxon>
        <taxon>Rodentia</taxon>
        <taxon>Myomorpha</taxon>
        <taxon>Muroidea</taxon>
        <taxon>Cricetidae</taxon>
        <taxon>Cricetinae</taxon>
        <taxon>Cricetulus</taxon>
    </lineage>
</organism>
<reference evidence="2" key="1">
    <citation type="journal article" date="2011" name="Nat. Biotechnol.">
        <title>The genomic sequence of the Chinese hamster ovary (CHO)-K1 cell line.</title>
        <authorList>
            <person name="Xu X."/>
            <person name="Nagarajan H."/>
            <person name="Lewis N.E."/>
            <person name="Pan S."/>
            <person name="Cai Z."/>
            <person name="Liu X."/>
            <person name="Chen W."/>
            <person name="Xie M."/>
            <person name="Wang W."/>
            <person name="Hammond S."/>
            <person name="Andersen M.R."/>
            <person name="Neff N."/>
            <person name="Passarelli B."/>
            <person name="Koh W."/>
            <person name="Fan H.C."/>
            <person name="Wang J."/>
            <person name="Gui Y."/>
            <person name="Lee K.H."/>
            <person name="Betenbaugh M.J."/>
            <person name="Quake S.R."/>
            <person name="Famili I."/>
            <person name="Palsson B.O."/>
            <person name="Wang J."/>
        </authorList>
    </citation>
    <scope>NUCLEOTIDE SEQUENCE [LARGE SCALE GENOMIC DNA]</scope>
    <source>
        <strain evidence="2">CHO K1 cell line</strain>
    </source>
</reference>
<protein>
    <submittedName>
        <fullName evidence="1">Uncharacterized protein</fullName>
    </submittedName>
</protein>